<comment type="caution">
    <text evidence="2">The sequence shown here is derived from an EMBL/GenBank/DDBJ whole genome shotgun (WGS) entry which is preliminary data.</text>
</comment>
<feature type="domain" description="RNB" evidence="1">
    <location>
        <begin position="2"/>
        <end position="222"/>
    </location>
</feature>
<dbReference type="InterPro" id="IPR012340">
    <property type="entry name" value="NA-bd_OB-fold"/>
</dbReference>
<dbReference type="GO" id="GO:0000175">
    <property type="term" value="F:3'-5'-RNA exonuclease activity"/>
    <property type="evidence" value="ECO:0007669"/>
    <property type="project" value="TreeGrafter"/>
</dbReference>
<dbReference type="Proteomes" id="UP001190700">
    <property type="component" value="Unassembled WGS sequence"/>
</dbReference>
<dbReference type="SUPFAM" id="SSF50249">
    <property type="entry name" value="Nucleic acid-binding proteins"/>
    <property type="match status" value="1"/>
</dbReference>
<keyword evidence="3" id="KW-1185">Reference proteome</keyword>
<dbReference type="Pfam" id="PF00773">
    <property type="entry name" value="RNB"/>
    <property type="match status" value="1"/>
</dbReference>
<dbReference type="InterPro" id="IPR050180">
    <property type="entry name" value="RNR_Ribonuclease"/>
</dbReference>
<name>A0AAE0L1F7_9CHLO</name>
<dbReference type="EMBL" id="LGRX02011921">
    <property type="protein sequence ID" value="KAK3268279.1"/>
    <property type="molecule type" value="Genomic_DNA"/>
</dbReference>
<gene>
    <name evidence="2" type="ORF">CYMTET_23208</name>
</gene>
<dbReference type="PANTHER" id="PTHR23355:SF42">
    <property type="entry name" value="RIBONUCLEASE II, CHLOROPLASTIC_MITOCHONDRIAL"/>
    <property type="match status" value="1"/>
</dbReference>
<dbReference type="AlphaFoldDB" id="A0AAE0L1F7"/>
<protein>
    <recommendedName>
        <fullName evidence="1">RNB domain-containing protein</fullName>
    </recommendedName>
</protein>
<dbReference type="GO" id="GO:0000932">
    <property type="term" value="C:P-body"/>
    <property type="evidence" value="ECO:0007669"/>
    <property type="project" value="TreeGrafter"/>
</dbReference>
<evidence type="ECO:0000313" key="2">
    <source>
        <dbReference type="EMBL" id="KAK3268279.1"/>
    </source>
</evidence>
<dbReference type="GO" id="GO:0003723">
    <property type="term" value="F:RNA binding"/>
    <property type="evidence" value="ECO:0007669"/>
    <property type="project" value="InterPro"/>
</dbReference>
<organism evidence="2 3">
    <name type="scientific">Cymbomonas tetramitiformis</name>
    <dbReference type="NCBI Taxonomy" id="36881"/>
    <lineage>
        <taxon>Eukaryota</taxon>
        <taxon>Viridiplantae</taxon>
        <taxon>Chlorophyta</taxon>
        <taxon>Pyramimonadophyceae</taxon>
        <taxon>Pyramimonadales</taxon>
        <taxon>Pyramimonadaceae</taxon>
        <taxon>Cymbomonas</taxon>
    </lineage>
</organism>
<dbReference type="SMART" id="SM00955">
    <property type="entry name" value="RNB"/>
    <property type="match status" value="1"/>
</dbReference>
<dbReference type="PANTHER" id="PTHR23355">
    <property type="entry name" value="RIBONUCLEASE"/>
    <property type="match status" value="1"/>
</dbReference>
<dbReference type="GO" id="GO:0006402">
    <property type="term" value="P:mRNA catabolic process"/>
    <property type="evidence" value="ECO:0007669"/>
    <property type="project" value="TreeGrafter"/>
</dbReference>
<evidence type="ECO:0000313" key="3">
    <source>
        <dbReference type="Proteomes" id="UP001190700"/>
    </source>
</evidence>
<accession>A0AAE0L1F7</accession>
<dbReference type="InterPro" id="IPR001900">
    <property type="entry name" value="RNase_II/R"/>
</dbReference>
<sequence>MLDSCAAKRATSIYLASGTIPMFPWQLAGGPMSLLEGCDCYAMSFGIDLDNSGMPQGDPIITPSRVRPLYTLAQRHRQWRLSQGAIEINLPECNLKVDDVNLEQPEIAFERVDWASPARQLVAECMIMASGAAGSFGAAEQVALPYRGQRQPVLPAAEDLESIFPGPSRLVAIRSRMTPSITEPSPSPHASLGLQAYVQVTSPIRRYSDLVAHYQLKAHVAGQKLPFTHEGIRDITNAVGSRVKSSVRLSRESDRYWVAQYFQQQPQEAVFSAVFLRWLREDSRLGIVLVEDIAREIPIKMQRNVQLGEPLFIKCIDVDAPNLTVKLAEAKMA</sequence>
<proteinExistence type="predicted"/>
<evidence type="ECO:0000259" key="1">
    <source>
        <dbReference type="SMART" id="SM00955"/>
    </source>
</evidence>
<reference evidence="2 3" key="1">
    <citation type="journal article" date="2015" name="Genome Biol. Evol.">
        <title>Comparative Genomics of a Bacterivorous Green Alga Reveals Evolutionary Causalities and Consequences of Phago-Mixotrophic Mode of Nutrition.</title>
        <authorList>
            <person name="Burns J.A."/>
            <person name="Paasch A."/>
            <person name="Narechania A."/>
            <person name="Kim E."/>
        </authorList>
    </citation>
    <scope>NUCLEOTIDE SEQUENCE [LARGE SCALE GENOMIC DNA]</scope>
    <source>
        <strain evidence="2 3">PLY_AMNH</strain>
    </source>
</reference>